<dbReference type="GO" id="GO:0016579">
    <property type="term" value="P:protein deubiquitination"/>
    <property type="evidence" value="ECO:0007669"/>
    <property type="project" value="InterPro"/>
</dbReference>
<reference evidence="5" key="1">
    <citation type="journal article" date="2022" name="bioRxiv">
        <title>Sequencing and chromosome-scale assembly of the giantPleurodeles waltlgenome.</title>
        <authorList>
            <person name="Brown T."/>
            <person name="Elewa A."/>
            <person name="Iarovenko S."/>
            <person name="Subramanian E."/>
            <person name="Araus A.J."/>
            <person name="Petzold A."/>
            <person name="Susuki M."/>
            <person name="Suzuki K.-i.T."/>
            <person name="Hayashi T."/>
            <person name="Toyoda A."/>
            <person name="Oliveira C."/>
            <person name="Osipova E."/>
            <person name="Leigh N.D."/>
            <person name="Simon A."/>
            <person name="Yun M.H."/>
        </authorList>
    </citation>
    <scope>NUCLEOTIDE SEQUENCE</scope>
    <source>
        <strain evidence="5">20211129_DDA</strain>
        <tissue evidence="5">Liver</tissue>
    </source>
</reference>
<feature type="domain" description="USP" evidence="4">
    <location>
        <begin position="189"/>
        <end position="503"/>
    </location>
</feature>
<dbReference type="InterPro" id="IPR038765">
    <property type="entry name" value="Papain-like_cys_pep_sf"/>
</dbReference>
<dbReference type="InterPro" id="IPR028889">
    <property type="entry name" value="USP"/>
</dbReference>
<dbReference type="SUPFAM" id="SSF54001">
    <property type="entry name" value="Cysteine proteinases"/>
    <property type="match status" value="1"/>
</dbReference>
<dbReference type="FunFam" id="3.90.70.10:FF:000009">
    <property type="entry name" value="Putative ubiquitin carboxyl-terminal hydrolase CYLD"/>
    <property type="match status" value="1"/>
</dbReference>
<dbReference type="GO" id="GO:0004843">
    <property type="term" value="F:cysteine-type deubiquitinase activity"/>
    <property type="evidence" value="ECO:0007669"/>
    <property type="project" value="InterPro"/>
</dbReference>
<dbReference type="Proteomes" id="UP001066276">
    <property type="component" value="Chromosome 7"/>
</dbReference>
<gene>
    <name evidence="5" type="ORF">NDU88_002840</name>
</gene>
<keyword evidence="2" id="KW-0963">Cytoplasm</keyword>
<dbReference type="EMBL" id="JANPWB010000011">
    <property type="protein sequence ID" value="KAJ1124379.1"/>
    <property type="molecule type" value="Genomic_DNA"/>
</dbReference>
<dbReference type="Pfam" id="PF00443">
    <property type="entry name" value="UCH"/>
    <property type="match status" value="1"/>
</dbReference>
<evidence type="ECO:0000259" key="4">
    <source>
        <dbReference type="PROSITE" id="PS50235"/>
    </source>
</evidence>
<keyword evidence="6" id="KW-1185">Reference proteome</keyword>
<dbReference type="AlphaFoldDB" id="A0AAV7P9G1"/>
<name>A0AAV7P9G1_PLEWA</name>
<dbReference type="GO" id="GO:0005874">
    <property type="term" value="C:microtubule"/>
    <property type="evidence" value="ECO:0007669"/>
    <property type="project" value="UniProtKB-KW"/>
</dbReference>
<organism evidence="5 6">
    <name type="scientific">Pleurodeles waltl</name>
    <name type="common">Iberian ribbed newt</name>
    <dbReference type="NCBI Taxonomy" id="8319"/>
    <lineage>
        <taxon>Eukaryota</taxon>
        <taxon>Metazoa</taxon>
        <taxon>Chordata</taxon>
        <taxon>Craniata</taxon>
        <taxon>Vertebrata</taxon>
        <taxon>Euteleostomi</taxon>
        <taxon>Amphibia</taxon>
        <taxon>Batrachia</taxon>
        <taxon>Caudata</taxon>
        <taxon>Salamandroidea</taxon>
        <taxon>Salamandridae</taxon>
        <taxon>Pleurodelinae</taxon>
        <taxon>Pleurodeles</taxon>
    </lineage>
</organism>
<keyword evidence="3" id="KW-0493">Microtubule</keyword>
<sequence>MAPGSLGYYVDRDQTRGRTLGFKYKPDILMRRGSAKALNLREAGFLYAIVCLPRRVSLVSNDELLASICSMQPNDVVQLRHNRTVLVGIVVSIWEAMNKADPNDLLKLRIEVELLDCERTHRKKGKSRMKIDAGQILVVSSSVVTPPRHNSFEGSMKMKEMNSFLKANSEDVLPVTESETLHKMVGQMKGIQGHYNSCYLDSTLFSLFSFSSALDYILHAPEVYDERVQQILRQDIVNPLRKHGFVGAESVMKLRRSLRCESFMTEEKDPEEFISTLLQDVLSVEPLLKIRSDNKTQECNSYQILVDKDEAIKVPTVQSLLHRSFLSYDLKFDEIPFCLMLQMPRFGNKYKMFPTIFPSLELDITDLLYNTPRECFICSGLAQTECAQCLMDPLLKPGHSKQFCQLCERQVHSHRQRREHRPKDIDYPEGPPNSFVTRHVLQLFAVLCIKTSHFVSFVKYGPGRNSWVFFDSMAGRLGDAMGTNVPMTQVCPQLGDYLAMSEEQFAAVDVNQMDKLSRRFFCDIYMCIYQYPENGLQ</sequence>
<evidence type="ECO:0000313" key="6">
    <source>
        <dbReference type="Proteomes" id="UP001066276"/>
    </source>
</evidence>
<dbReference type="InterPro" id="IPR001394">
    <property type="entry name" value="Peptidase_C19_UCH"/>
</dbReference>
<protein>
    <recommendedName>
        <fullName evidence="4">USP domain-containing protein</fullName>
    </recommendedName>
</protein>
<dbReference type="PROSITE" id="PS00972">
    <property type="entry name" value="USP_1"/>
    <property type="match status" value="1"/>
</dbReference>
<dbReference type="Gene3D" id="3.90.70.10">
    <property type="entry name" value="Cysteine proteinases"/>
    <property type="match status" value="1"/>
</dbReference>
<accession>A0AAV7P9G1</accession>
<dbReference type="PANTHER" id="PTHR11830">
    <property type="entry name" value="40S RIBOSOMAL PROTEIN S3A"/>
    <property type="match status" value="1"/>
</dbReference>
<dbReference type="InterPro" id="IPR018200">
    <property type="entry name" value="USP_CS"/>
</dbReference>
<evidence type="ECO:0000256" key="2">
    <source>
        <dbReference type="ARBA" id="ARBA00022490"/>
    </source>
</evidence>
<evidence type="ECO:0000313" key="5">
    <source>
        <dbReference type="EMBL" id="KAJ1124379.1"/>
    </source>
</evidence>
<evidence type="ECO:0000256" key="3">
    <source>
        <dbReference type="ARBA" id="ARBA00022701"/>
    </source>
</evidence>
<comment type="subcellular location">
    <subcellularLocation>
        <location evidence="1">Cytoplasm</location>
        <location evidence="1">Cytoskeleton</location>
        <location evidence="1">Spindle</location>
    </subcellularLocation>
</comment>
<evidence type="ECO:0000256" key="1">
    <source>
        <dbReference type="ARBA" id="ARBA00004186"/>
    </source>
</evidence>
<comment type="caution">
    <text evidence="5">The sequence shown here is derived from an EMBL/GenBank/DDBJ whole genome shotgun (WGS) entry which is preliminary data.</text>
</comment>
<dbReference type="GO" id="GO:0005819">
    <property type="term" value="C:spindle"/>
    <property type="evidence" value="ECO:0007669"/>
    <property type="project" value="UniProtKB-SubCell"/>
</dbReference>
<dbReference type="PROSITE" id="PS50235">
    <property type="entry name" value="USP_3"/>
    <property type="match status" value="1"/>
</dbReference>
<proteinExistence type="predicted"/>